<dbReference type="EMBL" id="HBII01026618">
    <property type="protein sequence ID" value="CAE0352228.1"/>
    <property type="molecule type" value="Transcribed_RNA"/>
</dbReference>
<evidence type="ECO:0000256" key="1">
    <source>
        <dbReference type="SAM" id="MobiDB-lite"/>
    </source>
</evidence>
<sequence length="323" mass="37462">MKDSAQITYQEDLGILDIRFAHSALDQLISSVRDKKLPMDIKHISMQKMKISPKPKKKEKVHEEESKADHESEHNSDSDSDDDDNVNIDDRTVELDNIEIQEKEDAQEDDEYSSDESEDMVQEDECKQVDLEKVSLVPFIKILPETLESFSYISNIKDDLDSLFNFKTFIKNLISLGVKDLGFSKIDFSSEDGFNQNKKCFEELFQEIPENNKVRYIKFNDCHSIENIVGVFKYLPMVSCVSLTQCRLDSTKTGFVLEVLRNFAGDGRKLHTLNLNYNSFTDKDCDYMEEKIKQQNLSVGQINVYNNKLQNRKYGVGDRLFYF</sequence>
<feature type="compositionally biased region" description="Acidic residues" evidence="1">
    <location>
        <begin position="105"/>
        <end position="123"/>
    </location>
</feature>
<reference evidence="2" key="1">
    <citation type="submission" date="2021-01" db="EMBL/GenBank/DDBJ databases">
        <authorList>
            <person name="Corre E."/>
            <person name="Pelletier E."/>
            <person name="Niang G."/>
            <person name="Scheremetjew M."/>
            <person name="Finn R."/>
            <person name="Kale V."/>
            <person name="Holt S."/>
            <person name="Cochrane G."/>
            <person name="Meng A."/>
            <person name="Brown T."/>
            <person name="Cohen L."/>
        </authorList>
    </citation>
    <scope>NUCLEOTIDE SEQUENCE</scope>
    <source>
        <strain evidence="2">FSP1.4</strain>
    </source>
</reference>
<feature type="compositionally biased region" description="Basic and acidic residues" evidence="1">
    <location>
        <begin position="88"/>
        <end position="104"/>
    </location>
</feature>
<feature type="compositionally biased region" description="Acidic residues" evidence="1">
    <location>
        <begin position="78"/>
        <end position="87"/>
    </location>
</feature>
<evidence type="ECO:0000313" key="2">
    <source>
        <dbReference type="EMBL" id="CAE0352228.1"/>
    </source>
</evidence>
<dbReference type="AlphaFoldDB" id="A0A7S3JG61"/>
<feature type="compositionally biased region" description="Basic and acidic residues" evidence="1">
    <location>
        <begin position="60"/>
        <end position="77"/>
    </location>
</feature>
<name>A0A7S3JG61_9SPIT</name>
<proteinExistence type="predicted"/>
<gene>
    <name evidence="2" type="ORF">EHAR0213_LOCUS11144</name>
</gene>
<dbReference type="SUPFAM" id="SSF52047">
    <property type="entry name" value="RNI-like"/>
    <property type="match status" value="1"/>
</dbReference>
<protein>
    <submittedName>
        <fullName evidence="2">Uncharacterized protein</fullName>
    </submittedName>
</protein>
<dbReference type="InterPro" id="IPR032675">
    <property type="entry name" value="LRR_dom_sf"/>
</dbReference>
<dbReference type="Gene3D" id="3.80.10.10">
    <property type="entry name" value="Ribonuclease Inhibitor"/>
    <property type="match status" value="1"/>
</dbReference>
<organism evidence="2">
    <name type="scientific">Euplotes harpa</name>
    <dbReference type="NCBI Taxonomy" id="151035"/>
    <lineage>
        <taxon>Eukaryota</taxon>
        <taxon>Sar</taxon>
        <taxon>Alveolata</taxon>
        <taxon>Ciliophora</taxon>
        <taxon>Intramacronucleata</taxon>
        <taxon>Spirotrichea</taxon>
        <taxon>Hypotrichia</taxon>
        <taxon>Euplotida</taxon>
        <taxon>Euplotidae</taxon>
        <taxon>Euplotes</taxon>
    </lineage>
</organism>
<accession>A0A7S3JG61</accession>
<feature type="region of interest" description="Disordered" evidence="1">
    <location>
        <begin position="40"/>
        <end position="125"/>
    </location>
</feature>